<feature type="transmembrane region" description="Helical" evidence="1">
    <location>
        <begin position="6"/>
        <end position="24"/>
    </location>
</feature>
<evidence type="ECO:0000256" key="1">
    <source>
        <dbReference type="SAM" id="Phobius"/>
    </source>
</evidence>
<sequence>MHGPETVGWPLAALCAAVGAYCLLRMRDGGPGQRRTAAGEALMGFGMAVMVLPVPVAPLPPVVLAVFFGAVAGRELLLVRHAPAHHLHHAVGALAMVHMVLPLAAAPAGQHGEHGSHPAGTPVAGWVLLAYFAGYVLRTGARLLPGHGPDGCGPCGGVPGPCGGAVGIRGTGAALLRLPEVAAACRVAMGIGMFTMLLAP</sequence>
<dbReference type="RefSeq" id="WP_100200784.1">
    <property type="nucleotide sequence ID" value="NZ_PGGW01000011.1"/>
</dbReference>
<gene>
    <name evidence="2" type="ORF">CUT44_04445</name>
</gene>
<organism evidence="2 3">
    <name type="scientific">Streptomyces carminius</name>
    <dbReference type="NCBI Taxonomy" id="2665496"/>
    <lineage>
        <taxon>Bacteria</taxon>
        <taxon>Bacillati</taxon>
        <taxon>Actinomycetota</taxon>
        <taxon>Actinomycetes</taxon>
        <taxon>Kitasatosporales</taxon>
        <taxon>Streptomycetaceae</taxon>
        <taxon>Streptomyces</taxon>
    </lineage>
</organism>
<feature type="transmembrane region" description="Helical" evidence="1">
    <location>
        <begin position="91"/>
        <end position="108"/>
    </location>
</feature>
<reference evidence="2 3" key="1">
    <citation type="submission" date="2017-11" db="EMBL/GenBank/DDBJ databases">
        <title>Streptomyces carmine sp. nov., a novel actinomycete isolated from Sophora alopecuroides in Xinjiang, China.</title>
        <authorList>
            <person name="Wang Y."/>
            <person name="Luo X."/>
            <person name="Wan C."/>
            <person name="Zhang L."/>
        </authorList>
    </citation>
    <scope>NUCLEOTIDE SEQUENCE [LARGE SCALE GENOMIC DNA]</scope>
    <source>
        <strain evidence="2 3">TRM SA0054</strain>
    </source>
</reference>
<keyword evidence="3" id="KW-1185">Reference proteome</keyword>
<dbReference type="InterPro" id="IPR033458">
    <property type="entry name" value="DUF5134"/>
</dbReference>
<feature type="transmembrane region" description="Helical" evidence="1">
    <location>
        <begin position="120"/>
        <end position="137"/>
    </location>
</feature>
<evidence type="ECO:0000313" key="3">
    <source>
        <dbReference type="Proteomes" id="UP000230407"/>
    </source>
</evidence>
<accession>A0A2M8M6E1</accession>
<dbReference type="Pfam" id="PF17197">
    <property type="entry name" value="DUF5134"/>
    <property type="match status" value="1"/>
</dbReference>
<feature type="transmembrane region" description="Helical" evidence="1">
    <location>
        <begin position="62"/>
        <end position="79"/>
    </location>
</feature>
<name>A0A2M8M6E1_9ACTN</name>
<comment type="caution">
    <text evidence="2">The sequence shown here is derived from an EMBL/GenBank/DDBJ whole genome shotgun (WGS) entry which is preliminary data.</text>
</comment>
<keyword evidence="1" id="KW-0812">Transmembrane</keyword>
<proteinExistence type="predicted"/>
<keyword evidence="1" id="KW-0472">Membrane</keyword>
<evidence type="ECO:0000313" key="2">
    <source>
        <dbReference type="EMBL" id="PJE99744.1"/>
    </source>
</evidence>
<protein>
    <submittedName>
        <fullName evidence="2">DUF5134 domain-containing protein</fullName>
    </submittedName>
</protein>
<dbReference type="AlphaFoldDB" id="A0A2M8M6E1"/>
<dbReference type="EMBL" id="PGGW01000011">
    <property type="protein sequence ID" value="PJE99744.1"/>
    <property type="molecule type" value="Genomic_DNA"/>
</dbReference>
<keyword evidence="1" id="KW-1133">Transmembrane helix</keyword>
<dbReference type="Proteomes" id="UP000230407">
    <property type="component" value="Unassembled WGS sequence"/>
</dbReference>